<sequence>MLGIPLMKDQPLGRLSLWVILKLPLIRGEIERRHQLCRRNWSLLNLLMGLKKCSVITIRLNLSRTRMVQLHNIKCI</sequence>
<dbReference type="Proteomes" id="UP000032304">
    <property type="component" value="Chromosome 10"/>
</dbReference>
<proteinExistence type="predicted"/>
<protein>
    <submittedName>
        <fullName evidence="1">Uncharacterized protein</fullName>
    </submittedName>
</protein>
<dbReference type="Gramene" id="KJB65010">
    <property type="protein sequence ID" value="KJB65010"/>
    <property type="gene ID" value="B456_010G075900"/>
</dbReference>
<evidence type="ECO:0000313" key="1">
    <source>
        <dbReference type="EMBL" id="KJB65010.1"/>
    </source>
</evidence>
<gene>
    <name evidence="1" type="ORF">B456_010G075900</name>
</gene>
<name>A0A0D2V746_GOSRA</name>
<dbReference type="EMBL" id="CM001749">
    <property type="protein sequence ID" value="KJB65010.1"/>
    <property type="molecule type" value="Genomic_DNA"/>
</dbReference>
<dbReference type="AlphaFoldDB" id="A0A0D2V746"/>
<evidence type="ECO:0000313" key="2">
    <source>
        <dbReference type="Proteomes" id="UP000032304"/>
    </source>
</evidence>
<reference evidence="1 2" key="1">
    <citation type="journal article" date="2012" name="Nature">
        <title>Repeated polyploidization of Gossypium genomes and the evolution of spinnable cotton fibres.</title>
        <authorList>
            <person name="Paterson A.H."/>
            <person name="Wendel J.F."/>
            <person name="Gundlach H."/>
            <person name="Guo H."/>
            <person name="Jenkins J."/>
            <person name="Jin D."/>
            <person name="Llewellyn D."/>
            <person name="Showmaker K.C."/>
            <person name="Shu S."/>
            <person name="Udall J."/>
            <person name="Yoo M.J."/>
            <person name="Byers R."/>
            <person name="Chen W."/>
            <person name="Doron-Faigenboim A."/>
            <person name="Duke M.V."/>
            <person name="Gong L."/>
            <person name="Grimwood J."/>
            <person name="Grover C."/>
            <person name="Grupp K."/>
            <person name="Hu G."/>
            <person name="Lee T.H."/>
            <person name="Li J."/>
            <person name="Lin L."/>
            <person name="Liu T."/>
            <person name="Marler B.S."/>
            <person name="Page J.T."/>
            <person name="Roberts A.W."/>
            <person name="Romanel E."/>
            <person name="Sanders W.S."/>
            <person name="Szadkowski E."/>
            <person name="Tan X."/>
            <person name="Tang H."/>
            <person name="Xu C."/>
            <person name="Wang J."/>
            <person name="Wang Z."/>
            <person name="Zhang D."/>
            <person name="Zhang L."/>
            <person name="Ashrafi H."/>
            <person name="Bedon F."/>
            <person name="Bowers J.E."/>
            <person name="Brubaker C.L."/>
            <person name="Chee P.W."/>
            <person name="Das S."/>
            <person name="Gingle A.R."/>
            <person name="Haigler C.H."/>
            <person name="Harker D."/>
            <person name="Hoffmann L.V."/>
            <person name="Hovav R."/>
            <person name="Jones D.C."/>
            <person name="Lemke C."/>
            <person name="Mansoor S."/>
            <person name="ur Rahman M."/>
            <person name="Rainville L.N."/>
            <person name="Rambani A."/>
            <person name="Reddy U.K."/>
            <person name="Rong J.K."/>
            <person name="Saranga Y."/>
            <person name="Scheffler B.E."/>
            <person name="Scheffler J.A."/>
            <person name="Stelly D.M."/>
            <person name="Triplett B.A."/>
            <person name="Van Deynze A."/>
            <person name="Vaslin M.F."/>
            <person name="Waghmare V.N."/>
            <person name="Walford S.A."/>
            <person name="Wright R.J."/>
            <person name="Zaki E.A."/>
            <person name="Zhang T."/>
            <person name="Dennis E.S."/>
            <person name="Mayer K.F."/>
            <person name="Peterson D.G."/>
            <person name="Rokhsar D.S."/>
            <person name="Wang X."/>
            <person name="Schmutz J."/>
        </authorList>
    </citation>
    <scope>NUCLEOTIDE SEQUENCE [LARGE SCALE GENOMIC DNA]</scope>
</reference>
<organism evidence="1 2">
    <name type="scientific">Gossypium raimondii</name>
    <name type="common">Peruvian cotton</name>
    <name type="synonym">Gossypium klotzschianum subsp. raimondii</name>
    <dbReference type="NCBI Taxonomy" id="29730"/>
    <lineage>
        <taxon>Eukaryota</taxon>
        <taxon>Viridiplantae</taxon>
        <taxon>Streptophyta</taxon>
        <taxon>Embryophyta</taxon>
        <taxon>Tracheophyta</taxon>
        <taxon>Spermatophyta</taxon>
        <taxon>Magnoliopsida</taxon>
        <taxon>eudicotyledons</taxon>
        <taxon>Gunneridae</taxon>
        <taxon>Pentapetalae</taxon>
        <taxon>rosids</taxon>
        <taxon>malvids</taxon>
        <taxon>Malvales</taxon>
        <taxon>Malvaceae</taxon>
        <taxon>Malvoideae</taxon>
        <taxon>Gossypium</taxon>
    </lineage>
</organism>
<keyword evidence="2" id="KW-1185">Reference proteome</keyword>
<accession>A0A0D2V746</accession>